<evidence type="ECO:0000313" key="2">
    <source>
        <dbReference type="Proteomes" id="UP000011135"/>
    </source>
</evidence>
<evidence type="ECO:0000313" key="1">
    <source>
        <dbReference type="EMBL" id="ELR69043.1"/>
    </source>
</evidence>
<evidence type="ECO:0008006" key="3">
    <source>
        <dbReference type="Google" id="ProtNLM"/>
    </source>
</evidence>
<dbReference type="Gene3D" id="3.20.20.140">
    <property type="entry name" value="Metal-dependent hydrolases"/>
    <property type="match status" value="1"/>
</dbReference>
<dbReference type="InterPro" id="IPR032466">
    <property type="entry name" value="Metal_Hydrolase"/>
</dbReference>
<dbReference type="InterPro" id="IPR008257">
    <property type="entry name" value="Pept_M19"/>
</dbReference>
<accession>L8JLB9</accession>
<dbReference type="GO" id="GO:0006508">
    <property type="term" value="P:proteolysis"/>
    <property type="evidence" value="ECO:0007669"/>
    <property type="project" value="InterPro"/>
</dbReference>
<dbReference type="eggNOG" id="COG2355">
    <property type="taxonomic scope" value="Bacteria"/>
</dbReference>
<gene>
    <name evidence="1" type="ORF">C900_05528</name>
</gene>
<reference evidence="1 2" key="1">
    <citation type="submission" date="2012-12" db="EMBL/GenBank/DDBJ databases">
        <title>Genome assembly of Fulvivirga imtechensis AK7.</title>
        <authorList>
            <person name="Nupur N."/>
            <person name="Khatri I."/>
            <person name="Kumar R."/>
            <person name="Subramanian S."/>
            <person name="Pinnaka A."/>
        </authorList>
    </citation>
    <scope>NUCLEOTIDE SEQUENCE [LARGE SCALE GENOMIC DNA]</scope>
    <source>
        <strain evidence="1 2">AK7</strain>
    </source>
</reference>
<dbReference type="GO" id="GO:0070573">
    <property type="term" value="F:metallodipeptidase activity"/>
    <property type="evidence" value="ECO:0007669"/>
    <property type="project" value="InterPro"/>
</dbReference>
<dbReference type="Pfam" id="PF01244">
    <property type="entry name" value="Peptidase_M19"/>
    <property type="match status" value="2"/>
</dbReference>
<dbReference type="EMBL" id="AMZN01000085">
    <property type="protein sequence ID" value="ELR69043.1"/>
    <property type="molecule type" value="Genomic_DNA"/>
</dbReference>
<dbReference type="OrthoDB" id="611177at2"/>
<keyword evidence="2" id="KW-1185">Reference proteome</keyword>
<dbReference type="STRING" id="1237149.C900_05528"/>
<proteinExistence type="predicted"/>
<sequence>MYFDLHCHPSFKTFLSNRKEHKRTSCWETLNFDIDANILDSQASFKQLTKGKVKLAVVPLHSLEWGFARSGLIKLAAGLSVHIEKRFIQAIEKKEYGYNELMHAEHRHLVKFTNVPAMNTVKLVNSMTTDFDENDGKLHLILAAEGGHNFYDDGQLVIDTQEVLNNLRYFKDPANPRLLYVTLTHLTHSEYCTHAYGMKLINHNVFSPNKKGITELGEKFIQEALDNTNGRRILIDIKHMSCVARMQYYKIRQQKFPDAPIMATHMGVAGVSYKNKPIRKIKEKPAKNCVEVFYYRNPGSVDTYFNPWSINLYDEDIREIVKSGGLIGLSLDQRILGVGNVSSEVFCPDEYTVADFKPVKKPKYHVLDHQKYQDPEECKKWHLRHLCNNLLHIIKVGSQEVGDKVWDHVCLGSDFDGLIDPINSCRNATEYPSLFGDMVQQLPVVAQAMGVPLPPAQVQPRLRQFVYENAVKFLKKHFS</sequence>
<name>L8JLB9_9BACT</name>
<dbReference type="Proteomes" id="UP000011135">
    <property type="component" value="Unassembled WGS sequence"/>
</dbReference>
<organism evidence="1 2">
    <name type="scientific">Fulvivirga imtechensis AK7</name>
    <dbReference type="NCBI Taxonomy" id="1237149"/>
    <lineage>
        <taxon>Bacteria</taxon>
        <taxon>Pseudomonadati</taxon>
        <taxon>Bacteroidota</taxon>
        <taxon>Cytophagia</taxon>
        <taxon>Cytophagales</taxon>
        <taxon>Fulvivirgaceae</taxon>
        <taxon>Fulvivirga</taxon>
    </lineage>
</organism>
<dbReference type="PATRIC" id="fig|1237149.3.peg.4909"/>
<protein>
    <recommendedName>
        <fullName evidence="3">Membrane dipeptidase</fullName>
    </recommendedName>
</protein>
<dbReference type="SUPFAM" id="SSF51556">
    <property type="entry name" value="Metallo-dependent hydrolases"/>
    <property type="match status" value="1"/>
</dbReference>
<dbReference type="AlphaFoldDB" id="L8JLB9"/>
<dbReference type="PANTHER" id="PTHR10443:SF12">
    <property type="entry name" value="DIPEPTIDASE"/>
    <property type="match status" value="1"/>
</dbReference>
<dbReference type="PANTHER" id="PTHR10443">
    <property type="entry name" value="MICROSOMAL DIPEPTIDASE"/>
    <property type="match status" value="1"/>
</dbReference>
<dbReference type="RefSeq" id="WP_009582629.1">
    <property type="nucleotide sequence ID" value="NZ_AMZN01000085.1"/>
</dbReference>
<comment type="caution">
    <text evidence="1">The sequence shown here is derived from an EMBL/GenBank/DDBJ whole genome shotgun (WGS) entry which is preliminary data.</text>
</comment>